<organism evidence="2 3">
    <name type="scientific">Crossiella equi</name>
    <dbReference type="NCBI Taxonomy" id="130796"/>
    <lineage>
        <taxon>Bacteria</taxon>
        <taxon>Bacillati</taxon>
        <taxon>Actinomycetota</taxon>
        <taxon>Actinomycetes</taxon>
        <taxon>Pseudonocardiales</taxon>
        <taxon>Pseudonocardiaceae</taxon>
        <taxon>Crossiella</taxon>
    </lineage>
</organism>
<feature type="compositionally biased region" description="Low complexity" evidence="1">
    <location>
        <begin position="32"/>
        <end position="43"/>
    </location>
</feature>
<feature type="region of interest" description="Disordered" evidence="1">
    <location>
        <begin position="32"/>
        <end position="51"/>
    </location>
</feature>
<dbReference type="RefSeq" id="WP_158103595.1">
    <property type="nucleotide sequence ID" value="NZ_JAGIOO010000001.1"/>
</dbReference>
<sequence length="51" mass="4968">MSGPLEAVAGVAKPVPGVERALRVVAVPPGRGAGPPAAALVAGSRSPRDRV</sequence>
<dbReference type="Proteomes" id="UP001519363">
    <property type="component" value="Unassembled WGS sequence"/>
</dbReference>
<evidence type="ECO:0000313" key="2">
    <source>
        <dbReference type="EMBL" id="MBP2477071.1"/>
    </source>
</evidence>
<evidence type="ECO:0000313" key="3">
    <source>
        <dbReference type="Proteomes" id="UP001519363"/>
    </source>
</evidence>
<keyword evidence="3" id="KW-1185">Reference proteome</keyword>
<dbReference type="EMBL" id="JAGIOO010000001">
    <property type="protein sequence ID" value="MBP2477071.1"/>
    <property type="molecule type" value="Genomic_DNA"/>
</dbReference>
<comment type="caution">
    <text evidence="2">The sequence shown here is derived from an EMBL/GenBank/DDBJ whole genome shotgun (WGS) entry which is preliminary data.</text>
</comment>
<name>A0ABS5AKH6_9PSEU</name>
<accession>A0ABS5AKH6</accession>
<gene>
    <name evidence="2" type="ORF">JOF53_005943</name>
</gene>
<proteinExistence type="predicted"/>
<evidence type="ECO:0000256" key="1">
    <source>
        <dbReference type="SAM" id="MobiDB-lite"/>
    </source>
</evidence>
<reference evidence="2 3" key="1">
    <citation type="submission" date="2021-03" db="EMBL/GenBank/DDBJ databases">
        <title>Sequencing the genomes of 1000 actinobacteria strains.</title>
        <authorList>
            <person name="Klenk H.-P."/>
        </authorList>
    </citation>
    <scope>NUCLEOTIDE SEQUENCE [LARGE SCALE GENOMIC DNA]</scope>
    <source>
        <strain evidence="2 3">DSM 44580</strain>
    </source>
</reference>
<protein>
    <submittedName>
        <fullName evidence="2">Uncharacterized protein</fullName>
    </submittedName>
</protein>